<dbReference type="GeneTree" id="ENSGT00950000182912"/>
<sequence>DRDVTEANTVSAIETTTVGIYVVKDTPSSDYSDLGIILEGVVVLQDIENVSLATAMLFGLFYTLNIRYPTKLRYTFEVIQRVVMELEPTELSRKVQSLKTKMHQ</sequence>
<dbReference type="PANTHER" id="PTHR31025">
    <property type="entry name" value="SI:CH211-196P9.1-RELATED"/>
    <property type="match status" value="1"/>
</dbReference>
<accession>A0A8D2ZI94</accession>
<dbReference type="Proteomes" id="UP000694558">
    <property type="component" value="Chromosome 18"/>
</dbReference>
<dbReference type="Ensembl" id="ENSSMAT00000002690.2">
    <property type="protein sequence ID" value="ENSSMAP00000002643.2"/>
    <property type="gene ID" value="ENSSMAG00000001659.2"/>
</dbReference>
<dbReference type="PANTHER" id="PTHR31025:SF27">
    <property type="entry name" value="SI:CH211-193K19.2-RELATED"/>
    <property type="match status" value="1"/>
</dbReference>
<reference evidence="1" key="2">
    <citation type="submission" date="2025-08" db="UniProtKB">
        <authorList>
            <consortium name="Ensembl"/>
        </authorList>
    </citation>
    <scope>IDENTIFICATION</scope>
</reference>
<protein>
    <submittedName>
        <fullName evidence="1">Uncharacterized protein</fullName>
    </submittedName>
</protein>
<evidence type="ECO:0000313" key="1">
    <source>
        <dbReference type="Ensembl" id="ENSSMAP00000002643.2"/>
    </source>
</evidence>
<name>A0A8D2ZI94_SCOMX</name>
<reference evidence="1" key="1">
    <citation type="submission" date="2023-05" db="EMBL/GenBank/DDBJ databases">
        <title>High-quality long-read genome of Scophthalmus maximus.</title>
        <authorList>
            <person name="Lien S."/>
            <person name="Martinez P."/>
        </authorList>
    </citation>
    <scope>NUCLEOTIDE SEQUENCE [LARGE SCALE GENOMIC DNA]</scope>
</reference>
<proteinExistence type="predicted"/>
<organism evidence="1 2">
    <name type="scientific">Scophthalmus maximus</name>
    <name type="common">Turbot</name>
    <name type="synonym">Psetta maxima</name>
    <dbReference type="NCBI Taxonomy" id="52904"/>
    <lineage>
        <taxon>Eukaryota</taxon>
        <taxon>Metazoa</taxon>
        <taxon>Chordata</taxon>
        <taxon>Craniata</taxon>
        <taxon>Vertebrata</taxon>
        <taxon>Euteleostomi</taxon>
        <taxon>Actinopterygii</taxon>
        <taxon>Neopterygii</taxon>
        <taxon>Teleostei</taxon>
        <taxon>Neoteleostei</taxon>
        <taxon>Acanthomorphata</taxon>
        <taxon>Carangaria</taxon>
        <taxon>Pleuronectiformes</taxon>
        <taxon>Pleuronectoidei</taxon>
        <taxon>Scophthalmidae</taxon>
        <taxon>Scophthalmus</taxon>
    </lineage>
</organism>
<dbReference type="AlphaFoldDB" id="A0A8D2ZI94"/>
<evidence type="ECO:0000313" key="2">
    <source>
        <dbReference type="Proteomes" id="UP000694558"/>
    </source>
</evidence>